<evidence type="ECO:0008006" key="5">
    <source>
        <dbReference type="Google" id="ProtNLM"/>
    </source>
</evidence>
<sequence length="175" mass="19384">MDLLDFEAQGLYFDEPDVAGVKELIAEASAQYGGGKAELPLLKAYFKAPESLNVLVALNRFYYYQHRLDDALAATTKALAVIREVVAFPEDWRDLQISHLQTAPAALLTQVRLYLFTLKAIGFLHMRLGDLQVSQAIFEKLVALDSKNRIGAEALLELVIQRQAELYAATAQASA</sequence>
<gene>
    <name evidence="2" type="ORF">AADEFJLK_04000</name>
    <name evidence="1" type="ORF">CEK71_18910</name>
</gene>
<evidence type="ECO:0000313" key="3">
    <source>
        <dbReference type="Proteomes" id="UP000197019"/>
    </source>
</evidence>
<dbReference type="SUPFAM" id="SSF48452">
    <property type="entry name" value="TPR-like"/>
    <property type="match status" value="1"/>
</dbReference>
<dbReference type="Proteomes" id="UP000237423">
    <property type="component" value="Unassembled WGS sequence"/>
</dbReference>
<evidence type="ECO:0000313" key="1">
    <source>
        <dbReference type="EMBL" id="ASF47969.1"/>
    </source>
</evidence>
<dbReference type="OrthoDB" id="9812003at2"/>
<dbReference type="EMBL" id="PGFZ01000013">
    <property type="protein sequence ID" value="POZ50251.1"/>
    <property type="molecule type" value="Genomic_DNA"/>
</dbReference>
<proteinExistence type="predicted"/>
<dbReference type="Gene3D" id="1.25.40.10">
    <property type="entry name" value="Tetratricopeptide repeat domain"/>
    <property type="match status" value="1"/>
</dbReference>
<dbReference type="InterPro" id="IPR011990">
    <property type="entry name" value="TPR-like_helical_dom_sf"/>
</dbReference>
<name>A0A1Z4C381_9GAMM</name>
<dbReference type="AlphaFoldDB" id="A0A1Z4C381"/>
<dbReference type="EMBL" id="CP022129">
    <property type="protein sequence ID" value="ASF47969.1"/>
    <property type="molecule type" value="Genomic_DNA"/>
</dbReference>
<evidence type="ECO:0000313" key="2">
    <source>
        <dbReference type="EMBL" id="POZ50251.1"/>
    </source>
</evidence>
<organism evidence="1 3">
    <name type="scientific">Methylovulum psychrotolerans</name>
    <dbReference type="NCBI Taxonomy" id="1704499"/>
    <lineage>
        <taxon>Bacteria</taxon>
        <taxon>Pseudomonadati</taxon>
        <taxon>Pseudomonadota</taxon>
        <taxon>Gammaproteobacteria</taxon>
        <taxon>Methylococcales</taxon>
        <taxon>Methylococcaceae</taxon>
        <taxon>Methylovulum</taxon>
    </lineage>
</organism>
<dbReference type="Proteomes" id="UP000197019">
    <property type="component" value="Chromosome"/>
</dbReference>
<dbReference type="KEGG" id="mpsy:CEK71_18910"/>
<dbReference type="RefSeq" id="WP_088620839.1">
    <property type="nucleotide sequence ID" value="NZ_CP022129.1"/>
</dbReference>
<accession>A0A1Z4C381</accession>
<reference evidence="2 4" key="2">
    <citation type="submission" date="2017-11" db="EMBL/GenBank/DDBJ databases">
        <title>Draft Genome Sequence of Methylobacter psychrotolerans Sph1T, an Obligate Methanotroph from Low-Temperature Environments.</title>
        <authorList>
            <person name="Oshkin I.Y."/>
            <person name="Miroshnikov K."/>
            <person name="Belova S.E."/>
            <person name="Korzhenkov A."/>
            <person name="Toshchakov S.V."/>
            <person name="Dedysh S.N."/>
        </authorList>
    </citation>
    <scope>NUCLEOTIDE SEQUENCE [LARGE SCALE GENOMIC DNA]</scope>
    <source>
        <strain evidence="2 4">Sph1</strain>
    </source>
</reference>
<reference evidence="1 3" key="1">
    <citation type="submission" date="2017-06" db="EMBL/GenBank/DDBJ databases">
        <title>Genome Sequencing of the methanotroph Methylovulum psychrotolerants str. HV10-M2 isolated from a high-altitude environment.</title>
        <authorList>
            <person name="Mateos-Rivera A."/>
        </authorList>
    </citation>
    <scope>NUCLEOTIDE SEQUENCE [LARGE SCALE GENOMIC DNA]</scope>
    <source>
        <strain evidence="1 3">HV10_M2</strain>
    </source>
</reference>
<evidence type="ECO:0000313" key="4">
    <source>
        <dbReference type="Proteomes" id="UP000237423"/>
    </source>
</evidence>
<keyword evidence="3" id="KW-1185">Reference proteome</keyword>
<protein>
    <recommendedName>
        <fullName evidence="5">Tetratricopeptide repeat protein</fullName>
    </recommendedName>
</protein>